<reference evidence="4 5" key="2">
    <citation type="submission" date="2019-09" db="EMBL/GenBank/DDBJ databases">
        <authorList>
            <person name="Jin C."/>
        </authorList>
    </citation>
    <scope>NUCLEOTIDE SEQUENCE [LARGE SCALE GENOMIC DNA]</scope>
    <source>
        <strain evidence="4 5">BN130099</strain>
    </source>
</reference>
<evidence type="ECO:0000313" key="5">
    <source>
        <dbReference type="Proteomes" id="UP000325003"/>
    </source>
</evidence>
<organism evidence="4 5">
    <name type="scientific">Nocardioides humilatus</name>
    <dbReference type="NCBI Taxonomy" id="2607660"/>
    <lineage>
        <taxon>Bacteria</taxon>
        <taxon>Bacillati</taxon>
        <taxon>Actinomycetota</taxon>
        <taxon>Actinomycetes</taxon>
        <taxon>Propionibacteriales</taxon>
        <taxon>Nocardioidaceae</taxon>
        <taxon>Nocardioides</taxon>
    </lineage>
</organism>
<keyword evidence="5" id="KW-1185">Reference proteome</keyword>
<evidence type="ECO:0000256" key="2">
    <source>
        <dbReference type="ARBA" id="ARBA00023315"/>
    </source>
</evidence>
<dbReference type="GO" id="GO:0005886">
    <property type="term" value="C:plasma membrane"/>
    <property type="evidence" value="ECO:0007669"/>
    <property type="project" value="TreeGrafter"/>
</dbReference>
<dbReference type="SUPFAM" id="SSF69593">
    <property type="entry name" value="Glycerol-3-phosphate (1)-acyltransferase"/>
    <property type="match status" value="1"/>
</dbReference>
<protein>
    <submittedName>
        <fullName evidence="4">1-acyl-sn-glycerol-3-phosphate acyltransferase</fullName>
    </submittedName>
</protein>
<dbReference type="RefSeq" id="WP_149727886.1">
    <property type="nucleotide sequence ID" value="NZ_VUJV01000003.1"/>
</dbReference>
<dbReference type="CDD" id="cd07989">
    <property type="entry name" value="LPLAT_AGPAT-like"/>
    <property type="match status" value="1"/>
</dbReference>
<reference evidence="4 5" key="1">
    <citation type="submission" date="2019-09" db="EMBL/GenBank/DDBJ databases">
        <title>Nocardioides panacisoli sp. nov., isolated from the soil of a ginseng field.</title>
        <authorList>
            <person name="Cho C."/>
        </authorList>
    </citation>
    <scope>NUCLEOTIDE SEQUENCE [LARGE SCALE GENOMIC DNA]</scope>
    <source>
        <strain evidence="4 5">BN130099</strain>
    </source>
</reference>
<sequence>MRVRKVQEKRNWAIGLAVVIIKPTLLATTKREWIGGEENLPADQGCVIALNHLSHIDPLTAALLVYDHGRIPRYLAKDGLFHNKALGFFLRQAGQIPVHRETPGAAGAYESAVAAVRRGEAVIIYPEATITRDPELWPMRGKSGAARIALETGCPVIPVGQWGAQEILPPYTKKPYLLPRKEIRARIGRPVDLSDLAAQPRTPAVINEATDRIMAAITHELEIVRGETAPAERYDMRVQGDRFKNRKKAS</sequence>
<name>A0A5B1LDM2_9ACTN</name>
<evidence type="ECO:0000313" key="4">
    <source>
        <dbReference type="EMBL" id="KAA1418546.1"/>
    </source>
</evidence>
<gene>
    <name evidence="4" type="ORF">F0U44_08540</name>
</gene>
<comment type="caution">
    <text evidence="4">The sequence shown here is derived from an EMBL/GenBank/DDBJ whole genome shotgun (WGS) entry which is preliminary data.</text>
</comment>
<evidence type="ECO:0000256" key="1">
    <source>
        <dbReference type="ARBA" id="ARBA00022679"/>
    </source>
</evidence>
<feature type="domain" description="Phospholipid/glycerol acyltransferase" evidence="3">
    <location>
        <begin position="46"/>
        <end position="164"/>
    </location>
</feature>
<dbReference type="PANTHER" id="PTHR10434:SF55">
    <property type="entry name" value="POSSIBLE ACYLTRANSFERASE"/>
    <property type="match status" value="1"/>
</dbReference>
<dbReference type="Pfam" id="PF01553">
    <property type="entry name" value="Acyltransferase"/>
    <property type="match status" value="1"/>
</dbReference>
<keyword evidence="2 4" id="KW-0012">Acyltransferase</keyword>
<accession>A0A5B1LDM2</accession>
<dbReference type="AlphaFoldDB" id="A0A5B1LDM2"/>
<dbReference type="SMART" id="SM00563">
    <property type="entry name" value="PlsC"/>
    <property type="match status" value="1"/>
</dbReference>
<dbReference type="PANTHER" id="PTHR10434">
    <property type="entry name" value="1-ACYL-SN-GLYCEROL-3-PHOSPHATE ACYLTRANSFERASE"/>
    <property type="match status" value="1"/>
</dbReference>
<dbReference type="GO" id="GO:0003841">
    <property type="term" value="F:1-acylglycerol-3-phosphate O-acyltransferase activity"/>
    <property type="evidence" value="ECO:0007669"/>
    <property type="project" value="TreeGrafter"/>
</dbReference>
<keyword evidence="1 4" id="KW-0808">Transferase</keyword>
<proteinExistence type="predicted"/>
<dbReference type="GO" id="GO:0006654">
    <property type="term" value="P:phosphatidic acid biosynthetic process"/>
    <property type="evidence" value="ECO:0007669"/>
    <property type="project" value="TreeGrafter"/>
</dbReference>
<dbReference type="Proteomes" id="UP000325003">
    <property type="component" value="Unassembled WGS sequence"/>
</dbReference>
<evidence type="ECO:0000259" key="3">
    <source>
        <dbReference type="SMART" id="SM00563"/>
    </source>
</evidence>
<dbReference type="EMBL" id="VUJV01000003">
    <property type="protein sequence ID" value="KAA1418546.1"/>
    <property type="molecule type" value="Genomic_DNA"/>
</dbReference>
<dbReference type="InterPro" id="IPR002123">
    <property type="entry name" value="Plipid/glycerol_acylTrfase"/>
</dbReference>